<comment type="caution">
    <text evidence="1">The sequence shown here is derived from an EMBL/GenBank/DDBJ whole genome shotgun (WGS) entry which is preliminary data.</text>
</comment>
<dbReference type="Proteomes" id="UP000821845">
    <property type="component" value="Chromosome 8"/>
</dbReference>
<proteinExistence type="predicted"/>
<reference evidence="1" key="1">
    <citation type="submission" date="2020-05" db="EMBL/GenBank/DDBJ databases">
        <title>Large-scale comparative analyses of tick genomes elucidate their genetic diversity and vector capacities.</title>
        <authorList>
            <person name="Jia N."/>
            <person name="Wang J."/>
            <person name="Shi W."/>
            <person name="Du L."/>
            <person name="Sun Y."/>
            <person name="Zhan W."/>
            <person name="Jiang J."/>
            <person name="Wang Q."/>
            <person name="Zhang B."/>
            <person name="Ji P."/>
            <person name="Sakyi L.B."/>
            <person name="Cui X."/>
            <person name="Yuan T."/>
            <person name="Jiang B."/>
            <person name="Yang W."/>
            <person name="Lam T.T.-Y."/>
            <person name="Chang Q."/>
            <person name="Ding S."/>
            <person name="Wang X."/>
            <person name="Zhu J."/>
            <person name="Ruan X."/>
            <person name="Zhao L."/>
            <person name="Wei J."/>
            <person name="Que T."/>
            <person name="Du C."/>
            <person name="Cheng J."/>
            <person name="Dai P."/>
            <person name="Han X."/>
            <person name="Huang E."/>
            <person name="Gao Y."/>
            <person name="Liu J."/>
            <person name="Shao H."/>
            <person name="Ye R."/>
            <person name="Li L."/>
            <person name="Wei W."/>
            <person name="Wang X."/>
            <person name="Wang C."/>
            <person name="Yang T."/>
            <person name="Huo Q."/>
            <person name="Li W."/>
            <person name="Guo W."/>
            <person name="Chen H."/>
            <person name="Zhou L."/>
            <person name="Ni X."/>
            <person name="Tian J."/>
            <person name="Zhou Y."/>
            <person name="Sheng Y."/>
            <person name="Liu T."/>
            <person name="Pan Y."/>
            <person name="Xia L."/>
            <person name="Li J."/>
            <person name="Zhao F."/>
            <person name="Cao W."/>
        </authorList>
    </citation>
    <scope>NUCLEOTIDE SEQUENCE</scope>
    <source>
        <strain evidence="1">Hyas-2018</strain>
    </source>
</reference>
<evidence type="ECO:0000313" key="2">
    <source>
        <dbReference type="Proteomes" id="UP000821845"/>
    </source>
</evidence>
<keyword evidence="2" id="KW-1185">Reference proteome</keyword>
<gene>
    <name evidence="1" type="ORF">HPB50_002147</name>
</gene>
<evidence type="ECO:0000313" key="1">
    <source>
        <dbReference type="EMBL" id="KAH6923525.1"/>
    </source>
</evidence>
<sequence>MSEHKKVLLLNALGIKGLLCYLRAVEEEPQPGEHPETSEDTYTTTLLRLEEIFNLQQFSGVPVDTVFSRRVQDGAPARQSIRGNGQHGGLPLRGSRQDGAGIVPAWCVSFPTHPASSPAGGPAASSPATSSAHTGLYFRCGSSQHWADSGACRARSRTCARCGKHGHFAKLCRSSGDPPASSSPGPPTVTNAITVLQEDAIPIPAALPSSPGGDGLQLCEKHFHPSDFVTSTSYTDTVTDKSAAREGPEEKRARMEAKALQDALQESLITQQEEEQSNAISSLEDLFCHTDKLLVGDFRSKIIMKDSVWFLNFVPQDGPEEDLLTPMSALVGAVASHMSTRTTNEDDSDGARYLPPVDKEHRSPGHMQNDQLLVDHGATADASVPNMNFAAAAPETPEDETANKENGAEVPDKRGTSPRPPTGRMTLLEGTLSAENEVRIALLREEHAMRMRLMEEELQQRNKEHELKLELLQVQKKVELAKLNKINEMT</sequence>
<name>A0ACB7RMW7_HYAAI</name>
<accession>A0ACB7RMW7</accession>
<dbReference type="EMBL" id="CM023488">
    <property type="protein sequence ID" value="KAH6923525.1"/>
    <property type="molecule type" value="Genomic_DNA"/>
</dbReference>
<organism evidence="1 2">
    <name type="scientific">Hyalomma asiaticum</name>
    <name type="common">Tick</name>
    <dbReference type="NCBI Taxonomy" id="266040"/>
    <lineage>
        <taxon>Eukaryota</taxon>
        <taxon>Metazoa</taxon>
        <taxon>Ecdysozoa</taxon>
        <taxon>Arthropoda</taxon>
        <taxon>Chelicerata</taxon>
        <taxon>Arachnida</taxon>
        <taxon>Acari</taxon>
        <taxon>Parasitiformes</taxon>
        <taxon>Ixodida</taxon>
        <taxon>Ixodoidea</taxon>
        <taxon>Ixodidae</taxon>
        <taxon>Hyalomminae</taxon>
        <taxon>Hyalomma</taxon>
    </lineage>
</organism>
<protein>
    <submittedName>
        <fullName evidence="1">Uncharacterized protein</fullName>
    </submittedName>
</protein>